<dbReference type="Gene3D" id="3.40.50.720">
    <property type="entry name" value="NAD(P)-binding Rossmann-like Domain"/>
    <property type="match status" value="1"/>
</dbReference>
<dbReference type="GO" id="GO:0016491">
    <property type="term" value="F:oxidoreductase activity"/>
    <property type="evidence" value="ECO:0007669"/>
    <property type="project" value="UniProtKB-KW"/>
</dbReference>
<dbReference type="InterPro" id="IPR044201">
    <property type="entry name" value="DVR-like"/>
</dbReference>
<evidence type="ECO:0000256" key="1">
    <source>
        <dbReference type="ARBA" id="ARBA00023002"/>
    </source>
</evidence>
<comment type="caution">
    <text evidence="2">The sequence shown here is derived from an EMBL/GenBank/DDBJ whole genome shotgun (WGS) entry which is preliminary data.</text>
</comment>
<dbReference type="PANTHER" id="PTHR47378:SF1">
    <property type="entry name" value="DIVINYL CHLOROPHYLLIDE A 8-VINYL-REDUCTASE, CHLOROPLASTIC"/>
    <property type="match status" value="1"/>
</dbReference>
<reference evidence="2" key="1">
    <citation type="journal article" date="2013" name="Genome Announc.">
        <title>Draft Genome Sequence of Agarivorans albus Strain MKT 106T, an Agarolytic Marine Bacterium.</title>
        <authorList>
            <person name="Yasuike M."/>
            <person name="Nakamura Y."/>
            <person name="Kai W."/>
            <person name="Fujiwara A."/>
            <person name="Fukui Y."/>
            <person name="Satomi M."/>
            <person name="Sano M."/>
        </authorList>
    </citation>
    <scope>NUCLEOTIDE SEQUENCE [LARGE SCALE GENOMIC DNA]</scope>
</reference>
<dbReference type="PANTHER" id="PTHR47378">
    <property type="entry name" value="DIVINYL CHLOROPHYLLIDE A 8-VINYL-REDUCTASE, CHLOROPLASTIC"/>
    <property type="match status" value="1"/>
</dbReference>
<gene>
    <name evidence="2" type="ORF">AALB_2295</name>
</gene>
<organism evidence="2 3">
    <name type="scientific">Agarivorans albus MKT 106</name>
    <dbReference type="NCBI Taxonomy" id="1331007"/>
    <lineage>
        <taxon>Bacteria</taxon>
        <taxon>Pseudomonadati</taxon>
        <taxon>Pseudomonadota</taxon>
        <taxon>Gammaproteobacteria</taxon>
        <taxon>Alteromonadales</taxon>
        <taxon>Alteromonadaceae</taxon>
        <taxon>Agarivorans</taxon>
    </lineage>
</organism>
<dbReference type="InterPro" id="IPR036291">
    <property type="entry name" value="NAD(P)-bd_dom_sf"/>
</dbReference>
<dbReference type="Proteomes" id="UP000014461">
    <property type="component" value="Unassembled WGS sequence"/>
</dbReference>
<dbReference type="EMBL" id="BARX01000014">
    <property type="protein sequence ID" value="GAD02215.1"/>
    <property type="molecule type" value="Genomic_DNA"/>
</dbReference>
<dbReference type="RefSeq" id="WP_016401983.1">
    <property type="nucleotide sequence ID" value="NZ_BARX01000014.1"/>
</dbReference>
<evidence type="ECO:0000313" key="2">
    <source>
        <dbReference type="EMBL" id="GAD02215.1"/>
    </source>
</evidence>
<dbReference type="SUPFAM" id="SSF51735">
    <property type="entry name" value="NAD(P)-binding Rossmann-fold domains"/>
    <property type="match status" value="1"/>
</dbReference>
<dbReference type="STRING" id="1331007.AALB_2295"/>
<dbReference type="AlphaFoldDB" id="R9PLK7"/>
<accession>R9PLK7</accession>
<keyword evidence="1" id="KW-0560">Oxidoreductase</keyword>
<evidence type="ECO:0008006" key="4">
    <source>
        <dbReference type="Google" id="ProtNLM"/>
    </source>
</evidence>
<keyword evidence="3" id="KW-1185">Reference proteome</keyword>
<protein>
    <recommendedName>
        <fullName evidence="4">NAD(P)-binding domain-containing protein</fullName>
    </recommendedName>
</protein>
<name>R9PLK7_AGAAL</name>
<proteinExistence type="predicted"/>
<sequence>MNLLLEAERAAVSKFIYVSAFNAKKYPQVRLLAAKEKFAKRLLSSSLLQGCVLRPNGFFSDMAELYRMAASGKVYMFGNGEVRANPIHGKDLARFCIDAIARSESELDVGGPEVLSMNQMTQLAFEAQNKPSKSIKLPDFIRRIALSIVKRLPEKWGGPAEFFLTVMGQDSIAPAFGQYTLGNYYRDELSAKTKPQRV</sequence>
<evidence type="ECO:0000313" key="3">
    <source>
        <dbReference type="Proteomes" id="UP000014461"/>
    </source>
</evidence>